<dbReference type="PANTHER" id="PTHR43649">
    <property type="entry name" value="ARABINOSE-BINDING PROTEIN-RELATED"/>
    <property type="match status" value="1"/>
</dbReference>
<name>A0A1C5HQL1_9ACTN</name>
<evidence type="ECO:0000313" key="2">
    <source>
        <dbReference type="EMBL" id="SCG48183.1"/>
    </source>
</evidence>
<feature type="region of interest" description="Disordered" evidence="1">
    <location>
        <begin position="40"/>
        <end position="67"/>
    </location>
</feature>
<dbReference type="PANTHER" id="PTHR43649:SF12">
    <property type="entry name" value="DIACETYLCHITOBIOSE BINDING PROTEIN DASA"/>
    <property type="match status" value="1"/>
</dbReference>
<dbReference type="InterPro" id="IPR050490">
    <property type="entry name" value="Bact_solute-bd_prot1"/>
</dbReference>
<evidence type="ECO:0000256" key="1">
    <source>
        <dbReference type="SAM" id="MobiDB-lite"/>
    </source>
</evidence>
<proteinExistence type="predicted"/>
<dbReference type="SUPFAM" id="SSF53850">
    <property type="entry name" value="Periplasmic binding protein-like II"/>
    <property type="match status" value="1"/>
</dbReference>
<gene>
    <name evidence="2" type="ORF">GA0070623_1550</name>
</gene>
<dbReference type="AlphaFoldDB" id="A0A1C5HQL1"/>
<protein>
    <submittedName>
        <fullName evidence="2">Carbohydrate ABC transporter substrate-binding protein, CUT1 family</fullName>
    </submittedName>
</protein>
<dbReference type="Pfam" id="PF13416">
    <property type="entry name" value="SBP_bac_8"/>
    <property type="match status" value="1"/>
</dbReference>
<accession>A0A1C5HQL1</accession>
<evidence type="ECO:0000313" key="3">
    <source>
        <dbReference type="Proteomes" id="UP000198226"/>
    </source>
</evidence>
<reference evidence="3" key="1">
    <citation type="submission" date="2016-06" db="EMBL/GenBank/DDBJ databases">
        <authorList>
            <person name="Varghese N."/>
            <person name="Submissions Spin"/>
        </authorList>
    </citation>
    <scope>NUCLEOTIDE SEQUENCE [LARGE SCALE GENOMIC DNA]</scope>
    <source>
        <strain evidence="3">DSM 44983</strain>
    </source>
</reference>
<sequence>MNLPTRPSGSLSPPLLPLAAATVVGVVMTAFSATFLPTSGSPGPTPAPTHVSPVADPTTDPFAPLPPGDKLLIASGADESKKKAREQAVKDWNAKHPDIPADIFEVEGNTDVQRAKFRDYLDPAAPERVDIVNLDSVHLAEFADAKAQGSPLLVALDEKAPDIPNPITNEVREGFLTKPLLTCYWQDRLYALPYNSDVGLLFFQAGTTVPNKAEELPRILAAAPAGSRRVAIQLSPDEAFVVNVLEQLLEVNENLLNADGSRPKVVQAEWEKALTVVRGKVRDGQLWYRDDGNESAEKDTALAFKREEAVAMRNWPVWFGEIQRKPQVRSLFGPGILGGQNLAVAQKSRHKAQAIELIKFLTSAETQQKLLLEGSFVPTTQKTYEEPLVQDRIPYLTVLRDAVEDARPRPITPDYHEVSEVILRYLYPVVTDDRPLDPNFERVMDAALS</sequence>
<dbReference type="Proteomes" id="UP000198226">
    <property type="component" value="Chromosome I"/>
</dbReference>
<dbReference type="InterPro" id="IPR006059">
    <property type="entry name" value="SBP"/>
</dbReference>
<dbReference type="EMBL" id="LT607752">
    <property type="protein sequence ID" value="SCG48183.1"/>
    <property type="molecule type" value="Genomic_DNA"/>
</dbReference>
<dbReference type="Gene3D" id="3.40.190.10">
    <property type="entry name" value="Periplasmic binding protein-like II"/>
    <property type="match status" value="2"/>
</dbReference>
<organism evidence="2 3">
    <name type="scientific">Micromonospora rifamycinica</name>
    <dbReference type="NCBI Taxonomy" id="291594"/>
    <lineage>
        <taxon>Bacteria</taxon>
        <taxon>Bacillati</taxon>
        <taxon>Actinomycetota</taxon>
        <taxon>Actinomycetes</taxon>
        <taxon>Micromonosporales</taxon>
        <taxon>Micromonosporaceae</taxon>
        <taxon>Micromonospora</taxon>
    </lineage>
</organism>
<keyword evidence="3" id="KW-1185">Reference proteome</keyword>